<dbReference type="InterPro" id="IPR000086">
    <property type="entry name" value="NUDIX_hydrolase_dom"/>
</dbReference>
<reference evidence="2" key="1">
    <citation type="submission" date="2015-12" db="EMBL/GenBank/DDBJ databases">
        <title>De novo transcriptome assembly of four potential Pierce s Disease insect vectors from Arizona vineyards.</title>
        <authorList>
            <person name="Tassone E.E."/>
        </authorList>
    </citation>
    <scope>NUCLEOTIDE SEQUENCE</scope>
</reference>
<dbReference type="SUPFAM" id="SSF55811">
    <property type="entry name" value="Nudix"/>
    <property type="match status" value="1"/>
</dbReference>
<dbReference type="InterPro" id="IPR015797">
    <property type="entry name" value="NUDIX_hydrolase-like_dom_sf"/>
</dbReference>
<dbReference type="GO" id="GO:0047631">
    <property type="term" value="F:ADP-ribose diphosphatase activity"/>
    <property type="evidence" value="ECO:0007669"/>
    <property type="project" value="InterPro"/>
</dbReference>
<dbReference type="PROSITE" id="PS51462">
    <property type="entry name" value="NUDIX"/>
    <property type="match status" value="1"/>
</dbReference>
<protein>
    <recommendedName>
        <fullName evidence="1">Nudix hydrolase domain-containing protein</fullName>
    </recommendedName>
</protein>
<dbReference type="EMBL" id="GEDC01017663">
    <property type="protein sequence ID" value="JAS19635.1"/>
    <property type="molecule type" value="Transcribed_RNA"/>
</dbReference>
<feature type="domain" description="Nudix hydrolase" evidence="1">
    <location>
        <begin position="141"/>
        <end position="294"/>
    </location>
</feature>
<evidence type="ECO:0000259" key="1">
    <source>
        <dbReference type="PROSITE" id="PS51462"/>
    </source>
</evidence>
<sequence>MTEFSLTEETRSFHDTKCTMKRIHFRCRNNAYPQYQEIVSRFEVPDDKVLWFIDWDEYKPQTFSANSLEGQPWADPDINSKDFNPKWNCIDGHLNRKSYICNYDVVDLYPLNPIGRTGLKGRGILGRWGPNHAGDSFVTRWKRKPNNEIEYDSVTNKPVLQFVSIQKKSGEWGFPGGMVDPGENVTNTLKREFIEEALNDFVQYPDRLSRILHKLDLFFSKGRLIYKGYVDDPRNTDNSWVECIVVHFHDDSGDMIGSIPLSAGDDACNVTWMDLSHDLMLYSTHHTFIKDMAKKMDCHL</sequence>
<dbReference type="Pfam" id="PF25969">
    <property type="entry name" value="NUDT9_N"/>
    <property type="match status" value="1"/>
</dbReference>
<dbReference type="CDD" id="cd03670">
    <property type="entry name" value="NUDIX_ADPRase_Nudt9"/>
    <property type="match status" value="1"/>
</dbReference>
<dbReference type="Gene3D" id="3.90.79.10">
    <property type="entry name" value="Nucleoside Triphosphate Pyrophosphohydrolase"/>
    <property type="match status" value="1"/>
</dbReference>
<dbReference type="Pfam" id="PF00293">
    <property type="entry name" value="NUDIX"/>
    <property type="match status" value="1"/>
</dbReference>
<name>A0A1B6D243_9HEMI</name>
<gene>
    <name evidence="2" type="ORF">g.44888</name>
</gene>
<dbReference type="InterPro" id="IPR039989">
    <property type="entry name" value="NUDT9"/>
</dbReference>
<dbReference type="AlphaFoldDB" id="A0A1B6D243"/>
<dbReference type="PANTHER" id="PTHR13030">
    <property type="entry name" value="NUDIX HYDROLASE"/>
    <property type="match status" value="1"/>
</dbReference>
<organism evidence="2">
    <name type="scientific">Clastoptera arizonana</name>
    <name type="common">Arizona spittle bug</name>
    <dbReference type="NCBI Taxonomy" id="38151"/>
    <lineage>
        <taxon>Eukaryota</taxon>
        <taxon>Metazoa</taxon>
        <taxon>Ecdysozoa</taxon>
        <taxon>Arthropoda</taxon>
        <taxon>Hexapoda</taxon>
        <taxon>Insecta</taxon>
        <taxon>Pterygota</taxon>
        <taxon>Neoptera</taxon>
        <taxon>Paraneoptera</taxon>
        <taxon>Hemiptera</taxon>
        <taxon>Auchenorrhyncha</taxon>
        <taxon>Cercopoidea</taxon>
        <taxon>Clastopteridae</taxon>
        <taxon>Clastoptera</taxon>
    </lineage>
</organism>
<evidence type="ECO:0000313" key="2">
    <source>
        <dbReference type="EMBL" id="JAS19635.1"/>
    </source>
</evidence>
<accession>A0A1B6D243</accession>
<proteinExistence type="predicted"/>
<dbReference type="PANTHER" id="PTHR13030:SF8">
    <property type="entry name" value="ADP-RIBOSE PYROPHOSPHATASE, MITOCHONDRIAL"/>
    <property type="match status" value="1"/>
</dbReference>